<dbReference type="InterPro" id="IPR020751">
    <property type="entry name" value="aa-tRNA-synth_I_codon-bd_sub2"/>
</dbReference>
<comment type="subunit">
    <text evidence="7">Monomer.</text>
</comment>
<keyword evidence="3 7" id="KW-0547">Nucleotide-binding</keyword>
<dbReference type="Pfam" id="PF19269">
    <property type="entry name" value="Anticodon_2"/>
    <property type="match status" value="1"/>
</dbReference>
<dbReference type="CDD" id="cd00808">
    <property type="entry name" value="GluRS_core"/>
    <property type="match status" value="1"/>
</dbReference>
<dbReference type="EC" id="6.1.1.17" evidence="7"/>
<dbReference type="SUPFAM" id="SSF52374">
    <property type="entry name" value="Nucleotidylyl transferase"/>
    <property type="match status" value="1"/>
</dbReference>
<dbReference type="EMBL" id="PFNL01000154">
    <property type="protein sequence ID" value="PIZ45008.1"/>
    <property type="molecule type" value="Genomic_DNA"/>
</dbReference>
<keyword evidence="4 7" id="KW-0067">ATP-binding</keyword>
<comment type="caution">
    <text evidence="10">The sequence shown here is derived from an EMBL/GenBank/DDBJ whole genome shotgun (WGS) entry which is preliminary data.</text>
</comment>
<dbReference type="GO" id="GO:0006424">
    <property type="term" value="P:glutamyl-tRNA aminoacylation"/>
    <property type="evidence" value="ECO:0007669"/>
    <property type="project" value="UniProtKB-UniRule"/>
</dbReference>
<dbReference type="NCBIfam" id="TIGR00464">
    <property type="entry name" value="gltX_bact"/>
    <property type="match status" value="1"/>
</dbReference>
<evidence type="ECO:0000259" key="8">
    <source>
        <dbReference type="Pfam" id="PF00749"/>
    </source>
</evidence>
<dbReference type="SUPFAM" id="SSF48163">
    <property type="entry name" value="An anticodon-binding domain of class I aminoacyl-tRNA synthetases"/>
    <property type="match status" value="1"/>
</dbReference>
<dbReference type="GO" id="GO:0005829">
    <property type="term" value="C:cytosol"/>
    <property type="evidence" value="ECO:0007669"/>
    <property type="project" value="TreeGrafter"/>
</dbReference>
<feature type="domain" description="Glutamyl/glutaminyl-tRNA synthetase class Ib catalytic" evidence="8">
    <location>
        <begin position="123"/>
        <end position="282"/>
    </location>
</feature>
<evidence type="ECO:0000256" key="3">
    <source>
        <dbReference type="ARBA" id="ARBA00022741"/>
    </source>
</evidence>
<gene>
    <name evidence="7 10" type="primary">gltX</name>
    <name evidence="10" type="ORF">COY32_05700</name>
</gene>
<evidence type="ECO:0000256" key="6">
    <source>
        <dbReference type="ARBA" id="ARBA00023146"/>
    </source>
</evidence>
<dbReference type="PROSITE" id="PS00178">
    <property type="entry name" value="AA_TRNA_LIGASE_I"/>
    <property type="match status" value="1"/>
</dbReference>
<evidence type="ECO:0000256" key="1">
    <source>
        <dbReference type="ARBA" id="ARBA00007894"/>
    </source>
</evidence>
<keyword evidence="2 7" id="KW-0436">Ligase</keyword>
<dbReference type="PANTHER" id="PTHR43311">
    <property type="entry name" value="GLUTAMATE--TRNA LIGASE"/>
    <property type="match status" value="1"/>
</dbReference>
<feature type="short sequence motif" description="'KMSKS' region" evidence="7">
    <location>
        <begin position="213"/>
        <end position="217"/>
    </location>
</feature>
<dbReference type="InterPro" id="IPR045462">
    <property type="entry name" value="aa-tRNA-synth_I_cd-bd"/>
</dbReference>
<dbReference type="GO" id="GO:0000049">
    <property type="term" value="F:tRNA binding"/>
    <property type="evidence" value="ECO:0007669"/>
    <property type="project" value="InterPro"/>
</dbReference>
<dbReference type="InterPro" id="IPR049940">
    <property type="entry name" value="GluQ/Sye"/>
</dbReference>
<sequence length="446" mass="51359">MSFDDNIQVRVRVAPSPTGMVHVGTADSAYFNYAFAAKHHGTFIVRLDDTDKSREVEGAEEKIYELFHWLGLTWQEGADIGGPYAPYRQSERFDRYREVSKKLIADGKAYESEGAVYVPVGDRSEIRFVDMVHGEVVFNQSELKDLVIMRSDQTPTYHFATVVDEIDHKITHVIRGEDHLSNTPKQIMIFEALGQIPPRYAHLPLLRNPDKSKLSKRQGHVSLQWYKDEGIIPEALKNFFGLMGWSHPDGKDVFDEQEFLSQFTLDAINPTAPIFDLEKLKWLNGVYLRDLTVAELSSRIVDGGFVDQTWYQDRSYFEHVVVLAQERMRTLKEFAVDNRFFFEEFDVQPEVVSKVTKYIEKNLLEKYLLDVIRVLSENVKEWDGQSLEEQLRKLQETLGLKPKNAFMSIRLVVTGQDATPPLFETIAVLGKTITLKRIEQFITGLK</sequence>
<evidence type="ECO:0000256" key="4">
    <source>
        <dbReference type="ARBA" id="ARBA00022840"/>
    </source>
</evidence>
<keyword evidence="5 7" id="KW-0648">Protein biosynthesis</keyword>
<comment type="similarity">
    <text evidence="1 7">Belongs to the class-I aminoacyl-tRNA synthetase family. Glutamate--tRNA ligase type 1 subfamily.</text>
</comment>
<keyword evidence="6 7" id="KW-0030">Aminoacyl-tRNA synthetase</keyword>
<evidence type="ECO:0000256" key="2">
    <source>
        <dbReference type="ARBA" id="ARBA00022598"/>
    </source>
</evidence>
<dbReference type="InterPro" id="IPR014729">
    <property type="entry name" value="Rossmann-like_a/b/a_fold"/>
</dbReference>
<keyword evidence="7" id="KW-0963">Cytoplasm</keyword>
<dbReference type="Proteomes" id="UP000228920">
    <property type="component" value="Unassembled WGS sequence"/>
</dbReference>
<accession>A0A2M7TG84</accession>
<evidence type="ECO:0000256" key="7">
    <source>
        <dbReference type="HAMAP-Rule" id="MF_00022"/>
    </source>
</evidence>
<dbReference type="GO" id="GO:0004818">
    <property type="term" value="F:glutamate-tRNA ligase activity"/>
    <property type="evidence" value="ECO:0007669"/>
    <property type="project" value="UniProtKB-UniRule"/>
</dbReference>
<dbReference type="InterPro" id="IPR020058">
    <property type="entry name" value="Glu/Gln-tRNA-synth_Ib_cat-dom"/>
</dbReference>
<dbReference type="Gene3D" id="1.10.1160.10">
    <property type="entry name" value="Glutamyl-trna Synthetase, Domain 2"/>
    <property type="match status" value="1"/>
</dbReference>
<proteinExistence type="inferred from homology"/>
<comment type="function">
    <text evidence="7">Catalyzes the attachment of glutamate to tRNA(Glu) in a two-step reaction: glutamate is first activated by ATP to form Glu-AMP and then transferred to the acceptor end of tRNA(Glu).</text>
</comment>
<dbReference type="GO" id="GO:0005524">
    <property type="term" value="F:ATP binding"/>
    <property type="evidence" value="ECO:0007669"/>
    <property type="project" value="UniProtKB-UniRule"/>
</dbReference>
<feature type="binding site" evidence="7">
    <location>
        <position position="216"/>
    </location>
    <ligand>
        <name>ATP</name>
        <dbReference type="ChEBI" id="CHEBI:30616"/>
    </ligand>
</feature>
<name>A0A2M7TG84_UNCKA</name>
<dbReference type="InterPro" id="IPR001412">
    <property type="entry name" value="aa-tRNA-synth_I_CS"/>
</dbReference>
<dbReference type="AlphaFoldDB" id="A0A2M7TG84"/>
<dbReference type="PRINTS" id="PR00987">
    <property type="entry name" value="TRNASYNTHGLU"/>
</dbReference>
<comment type="caution">
    <text evidence="7">Lacks conserved residue(s) required for the propagation of feature annotation.</text>
</comment>
<comment type="subcellular location">
    <subcellularLocation>
        <location evidence="7">Cytoplasm</location>
    </subcellularLocation>
</comment>
<dbReference type="InterPro" id="IPR033910">
    <property type="entry name" value="GluRS_core"/>
</dbReference>
<reference evidence="11" key="1">
    <citation type="submission" date="2017-09" db="EMBL/GenBank/DDBJ databases">
        <title>Depth-based differentiation of microbial function through sediment-hosted aquifers and enrichment of novel symbionts in the deep terrestrial subsurface.</title>
        <authorList>
            <person name="Probst A.J."/>
            <person name="Ladd B."/>
            <person name="Jarett J.K."/>
            <person name="Geller-Mcgrath D.E."/>
            <person name="Sieber C.M.K."/>
            <person name="Emerson J.B."/>
            <person name="Anantharaman K."/>
            <person name="Thomas B.C."/>
            <person name="Malmstrom R."/>
            <person name="Stieglmeier M."/>
            <person name="Klingl A."/>
            <person name="Woyke T."/>
            <person name="Ryan C.M."/>
            <person name="Banfield J.F."/>
        </authorList>
    </citation>
    <scope>NUCLEOTIDE SEQUENCE [LARGE SCALE GENOMIC DNA]</scope>
</reference>
<evidence type="ECO:0000313" key="11">
    <source>
        <dbReference type="Proteomes" id="UP000228920"/>
    </source>
</evidence>
<organism evidence="10 11">
    <name type="scientific">candidate division WWE3 bacterium CG_4_10_14_0_2_um_filter_41_14</name>
    <dbReference type="NCBI Taxonomy" id="1975072"/>
    <lineage>
        <taxon>Bacteria</taxon>
        <taxon>Katanobacteria</taxon>
    </lineage>
</organism>
<dbReference type="GO" id="GO:0008270">
    <property type="term" value="F:zinc ion binding"/>
    <property type="evidence" value="ECO:0007669"/>
    <property type="project" value="InterPro"/>
</dbReference>
<dbReference type="Pfam" id="PF00749">
    <property type="entry name" value="tRNA-synt_1c"/>
    <property type="match status" value="2"/>
</dbReference>
<dbReference type="HAMAP" id="MF_00022">
    <property type="entry name" value="Glu_tRNA_synth_type1"/>
    <property type="match status" value="1"/>
</dbReference>
<feature type="domain" description="Aminoacyl-tRNA synthetase class I anticodon-binding" evidence="9">
    <location>
        <begin position="310"/>
        <end position="442"/>
    </location>
</feature>
<dbReference type="Gene3D" id="1.10.10.350">
    <property type="match status" value="1"/>
</dbReference>
<dbReference type="PANTHER" id="PTHR43311:SF2">
    <property type="entry name" value="GLUTAMATE--TRNA LIGASE, MITOCHONDRIAL-RELATED"/>
    <property type="match status" value="1"/>
</dbReference>
<evidence type="ECO:0000256" key="5">
    <source>
        <dbReference type="ARBA" id="ARBA00022917"/>
    </source>
</evidence>
<dbReference type="InterPro" id="IPR004527">
    <property type="entry name" value="Glu-tRNA-ligase_bac/mito"/>
</dbReference>
<dbReference type="InterPro" id="IPR020061">
    <property type="entry name" value="Glu_tRNA_lig_a-bdl"/>
</dbReference>
<evidence type="ECO:0000259" key="9">
    <source>
        <dbReference type="Pfam" id="PF19269"/>
    </source>
</evidence>
<dbReference type="InterPro" id="IPR000924">
    <property type="entry name" value="Glu/Gln-tRNA-synth"/>
</dbReference>
<protein>
    <recommendedName>
        <fullName evidence="7">Glutamate--tRNA ligase</fullName>
        <ecNumber evidence="7">6.1.1.17</ecNumber>
    </recommendedName>
    <alternativeName>
        <fullName evidence="7">Glutamyl-tRNA synthetase</fullName>
        <shortName evidence="7">GluRS</shortName>
    </alternativeName>
</protein>
<feature type="domain" description="Glutamyl/glutaminyl-tRNA synthetase class Ib catalytic" evidence="8">
    <location>
        <begin position="8"/>
        <end position="112"/>
    </location>
</feature>
<dbReference type="Gene3D" id="3.40.50.620">
    <property type="entry name" value="HUPs"/>
    <property type="match status" value="2"/>
</dbReference>
<comment type="catalytic activity">
    <reaction evidence="7">
        <text>tRNA(Glu) + L-glutamate + ATP = L-glutamyl-tRNA(Glu) + AMP + diphosphate</text>
        <dbReference type="Rhea" id="RHEA:23540"/>
        <dbReference type="Rhea" id="RHEA-COMP:9663"/>
        <dbReference type="Rhea" id="RHEA-COMP:9680"/>
        <dbReference type="ChEBI" id="CHEBI:29985"/>
        <dbReference type="ChEBI" id="CHEBI:30616"/>
        <dbReference type="ChEBI" id="CHEBI:33019"/>
        <dbReference type="ChEBI" id="CHEBI:78442"/>
        <dbReference type="ChEBI" id="CHEBI:78520"/>
        <dbReference type="ChEBI" id="CHEBI:456215"/>
        <dbReference type="EC" id="6.1.1.17"/>
    </reaction>
</comment>
<evidence type="ECO:0000313" key="10">
    <source>
        <dbReference type="EMBL" id="PIZ45008.1"/>
    </source>
</evidence>
<dbReference type="Gene3D" id="3.90.800.10">
    <property type="entry name" value="Glutamyl-tRNA Synthetase, Domain 3"/>
    <property type="match status" value="1"/>
</dbReference>
<dbReference type="InterPro" id="IPR008925">
    <property type="entry name" value="aa_tRNA-synth_I_cd-bd_sf"/>
</dbReference>
<feature type="short sequence motif" description="'HIGH' region" evidence="7">
    <location>
        <begin position="15"/>
        <end position="25"/>
    </location>
</feature>